<sequence length="467" mass="52444">MADQNSDVVHEAAAKYRLSTRGAVNFAAENFWAPIEQALDNPWTPENPAGTTSIVMRLAENSLMHHDVAEYIKEQLGVDRTQHLTYGRGPRGSPRLRKAVASFFNNEFGAKQPVKYEEILVMSGATSIIDALVWSICNEGDGILIPQPFYTGYQIDINQRARGEVIPVPFHGIEGYSSLDDVFTPDVLRRALERQLKSAKERGVRAAAVVLTNPHNPLGRCYPEDTIVETARFCASNDLHLISNEIYAKSVFDAKRDPPLPAFTSILSLDLKCVIDANLVHVVYGASKDFCANGLRLGVLQTRNLGVLECVASLGPFSWTPYIVQDIWARMLEDSCFRARFFEKNYQLVEESYAFATEFLEKHDIPYYRGSNAGSFLWIDLRKYILGSADIRLLRRGEAGSALFEEREAVLDRTLLRRGVSLSRGSIFFTEELGWFRLTFTLAKEELTQGLERLASALVEIRGCAWD</sequence>
<name>A0AA39WKB5_9PEZI</name>
<dbReference type="GO" id="GO:0006520">
    <property type="term" value="P:amino acid metabolic process"/>
    <property type="evidence" value="ECO:0007669"/>
    <property type="project" value="TreeGrafter"/>
</dbReference>
<dbReference type="AlphaFoldDB" id="A0AA39WKB5"/>
<dbReference type="InterPro" id="IPR015421">
    <property type="entry name" value="PyrdxlP-dep_Trfase_major"/>
</dbReference>
<comment type="caution">
    <text evidence="3">The sequence shown here is derived from an EMBL/GenBank/DDBJ whole genome shotgun (WGS) entry which is preliminary data.</text>
</comment>
<reference evidence="3" key="1">
    <citation type="submission" date="2023-06" db="EMBL/GenBank/DDBJ databases">
        <title>Genome-scale phylogeny and comparative genomics of the fungal order Sordariales.</title>
        <authorList>
            <consortium name="Lawrence Berkeley National Laboratory"/>
            <person name="Hensen N."/>
            <person name="Bonometti L."/>
            <person name="Westerberg I."/>
            <person name="Brannstrom I.O."/>
            <person name="Guillou S."/>
            <person name="Cros-Aarteil S."/>
            <person name="Calhoun S."/>
            <person name="Haridas S."/>
            <person name="Kuo A."/>
            <person name="Mondo S."/>
            <person name="Pangilinan J."/>
            <person name="Riley R."/>
            <person name="Labutti K."/>
            <person name="Andreopoulos B."/>
            <person name="Lipzen A."/>
            <person name="Chen C."/>
            <person name="Yanf M."/>
            <person name="Daum C."/>
            <person name="Ng V."/>
            <person name="Clum A."/>
            <person name="Steindorff A."/>
            <person name="Ohm R."/>
            <person name="Martin F."/>
            <person name="Silar P."/>
            <person name="Natvig D."/>
            <person name="Lalanne C."/>
            <person name="Gautier V."/>
            <person name="Ament-Velasquez S.L."/>
            <person name="Kruys A."/>
            <person name="Hutchinson M.I."/>
            <person name="Powell A.J."/>
            <person name="Barry K."/>
            <person name="Miller A.N."/>
            <person name="Grigoriev I.V."/>
            <person name="Debuchy R."/>
            <person name="Gladieux P."/>
            <person name="Thoren M.H."/>
            <person name="Johannesson H."/>
        </authorList>
    </citation>
    <scope>NUCLEOTIDE SEQUENCE</scope>
    <source>
        <strain evidence="3">CBS 606.72</strain>
    </source>
</reference>
<gene>
    <name evidence="3" type="ORF">B0T14DRAFT_589325</name>
</gene>
<proteinExistence type="predicted"/>
<dbReference type="EMBL" id="JAULSU010000005">
    <property type="protein sequence ID" value="KAK0616998.1"/>
    <property type="molecule type" value="Genomic_DNA"/>
</dbReference>
<feature type="domain" description="Aminotransferase class I/classII large" evidence="2">
    <location>
        <begin position="54"/>
        <end position="454"/>
    </location>
</feature>
<dbReference type="PRINTS" id="PR00753">
    <property type="entry name" value="ACCSYNTHASE"/>
</dbReference>
<evidence type="ECO:0000256" key="1">
    <source>
        <dbReference type="ARBA" id="ARBA00022898"/>
    </source>
</evidence>
<dbReference type="GO" id="GO:0030170">
    <property type="term" value="F:pyridoxal phosphate binding"/>
    <property type="evidence" value="ECO:0007669"/>
    <property type="project" value="InterPro"/>
</dbReference>
<dbReference type="InterPro" id="IPR015424">
    <property type="entry name" value="PyrdxlP-dep_Trfase"/>
</dbReference>
<dbReference type="InterPro" id="IPR050478">
    <property type="entry name" value="Ethylene_sulfur-biosynth"/>
</dbReference>
<accession>A0AA39WKB5</accession>
<evidence type="ECO:0000313" key="3">
    <source>
        <dbReference type="EMBL" id="KAK0616998.1"/>
    </source>
</evidence>
<keyword evidence="3" id="KW-0808">Transferase</keyword>
<dbReference type="CDD" id="cd00609">
    <property type="entry name" value="AAT_like"/>
    <property type="match status" value="1"/>
</dbReference>
<dbReference type="PANTHER" id="PTHR43795:SF39">
    <property type="entry name" value="AMINOTRANSFERASE CLASS I_CLASSII DOMAIN-CONTAINING PROTEIN"/>
    <property type="match status" value="1"/>
</dbReference>
<dbReference type="InterPro" id="IPR004839">
    <property type="entry name" value="Aminotransferase_I/II_large"/>
</dbReference>
<dbReference type="Gene3D" id="3.40.640.10">
    <property type="entry name" value="Type I PLP-dependent aspartate aminotransferase-like (Major domain)"/>
    <property type="match status" value="1"/>
</dbReference>
<dbReference type="Pfam" id="PF00155">
    <property type="entry name" value="Aminotran_1_2"/>
    <property type="match status" value="1"/>
</dbReference>
<protein>
    <submittedName>
        <fullName evidence="3">Pyridoxal phosphate-dependent transferase</fullName>
    </submittedName>
</protein>
<dbReference type="GO" id="GO:0008483">
    <property type="term" value="F:transaminase activity"/>
    <property type="evidence" value="ECO:0007669"/>
    <property type="project" value="TreeGrafter"/>
</dbReference>
<evidence type="ECO:0000313" key="4">
    <source>
        <dbReference type="Proteomes" id="UP001175000"/>
    </source>
</evidence>
<keyword evidence="1" id="KW-0663">Pyridoxal phosphate</keyword>
<dbReference type="Proteomes" id="UP001175000">
    <property type="component" value="Unassembled WGS sequence"/>
</dbReference>
<dbReference type="SUPFAM" id="SSF53383">
    <property type="entry name" value="PLP-dependent transferases"/>
    <property type="match status" value="1"/>
</dbReference>
<dbReference type="InterPro" id="IPR015422">
    <property type="entry name" value="PyrdxlP-dep_Trfase_small"/>
</dbReference>
<keyword evidence="4" id="KW-1185">Reference proteome</keyword>
<dbReference type="Gene3D" id="3.90.1150.10">
    <property type="entry name" value="Aspartate Aminotransferase, domain 1"/>
    <property type="match status" value="1"/>
</dbReference>
<dbReference type="PANTHER" id="PTHR43795">
    <property type="entry name" value="BIFUNCTIONAL ASPARTATE AMINOTRANSFERASE AND GLUTAMATE/ASPARTATE-PREPHENATE AMINOTRANSFERASE-RELATED"/>
    <property type="match status" value="1"/>
</dbReference>
<organism evidence="3 4">
    <name type="scientific">Immersiella caudata</name>
    <dbReference type="NCBI Taxonomy" id="314043"/>
    <lineage>
        <taxon>Eukaryota</taxon>
        <taxon>Fungi</taxon>
        <taxon>Dikarya</taxon>
        <taxon>Ascomycota</taxon>
        <taxon>Pezizomycotina</taxon>
        <taxon>Sordariomycetes</taxon>
        <taxon>Sordariomycetidae</taxon>
        <taxon>Sordariales</taxon>
        <taxon>Lasiosphaeriaceae</taxon>
        <taxon>Immersiella</taxon>
    </lineage>
</organism>
<evidence type="ECO:0000259" key="2">
    <source>
        <dbReference type="Pfam" id="PF00155"/>
    </source>
</evidence>